<sequence length="295" mass="33378">MGKKARPSACDGGQGVDLISELGDDLLLRVISLLPDALDLAGLATLSRRWRDLSTRSPTLHLHPVYRTGKDEDDETLKRFNASAHRFNDFIDAVLQRRVCSVDTLHMDVLRWPGGARVNLWLRRAMELVVKSLHLSISLPLWSDQIPKDCKVRLPRCTRAAEMLLDLDYAILRLPAVVEFNALTDLSLRVISLSRGDGRRLGRLLSSTCCPRLQKLELFYVCGLRELQLDARALETLTLYELADLRRLDLDTPRLSSLEVGSSVLRRDPSNFTIRAPALEQLQCSLMPYPREIEI</sequence>
<evidence type="ECO:0000313" key="1">
    <source>
        <dbReference type="EnsemblPlants" id="EMT10357"/>
    </source>
</evidence>
<reference evidence="1" key="1">
    <citation type="submission" date="2015-06" db="UniProtKB">
        <authorList>
            <consortium name="EnsemblPlants"/>
        </authorList>
    </citation>
    <scope>IDENTIFICATION</scope>
</reference>
<dbReference type="PANTHER" id="PTHR34709">
    <property type="entry name" value="OS10G0396666 PROTEIN"/>
    <property type="match status" value="1"/>
</dbReference>
<evidence type="ECO:0008006" key="2">
    <source>
        <dbReference type="Google" id="ProtNLM"/>
    </source>
</evidence>
<proteinExistence type="predicted"/>
<accession>M8B0S5</accession>
<dbReference type="InterPro" id="IPR036047">
    <property type="entry name" value="F-box-like_dom_sf"/>
</dbReference>
<name>M8B0S5_AEGTA</name>
<dbReference type="PANTHER" id="PTHR34709:SF28">
    <property type="entry name" value="OS08G0272601 PROTEIN"/>
    <property type="match status" value="1"/>
</dbReference>
<protein>
    <recommendedName>
        <fullName evidence="2">F-box domain-containing protein</fullName>
    </recommendedName>
</protein>
<dbReference type="SUPFAM" id="SSF81383">
    <property type="entry name" value="F-box domain"/>
    <property type="match status" value="1"/>
</dbReference>
<dbReference type="OMA" id="SCTETIG"/>
<dbReference type="InterPro" id="IPR055312">
    <property type="entry name" value="FBL15-like"/>
</dbReference>
<dbReference type="EnsemblPlants" id="EMT10357">
    <property type="protein sequence ID" value="EMT10357"/>
    <property type="gene ID" value="F775_33093"/>
</dbReference>
<dbReference type="AlphaFoldDB" id="M8B0S5"/>
<organism evidence="1">
    <name type="scientific">Aegilops tauschii</name>
    <name type="common">Tausch's goatgrass</name>
    <name type="synonym">Aegilops squarrosa</name>
    <dbReference type="NCBI Taxonomy" id="37682"/>
    <lineage>
        <taxon>Eukaryota</taxon>
        <taxon>Viridiplantae</taxon>
        <taxon>Streptophyta</taxon>
        <taxon>Embryophyta</taxon>
        <taxon>Tracheophyta</taxon>
        <taxon>Spermatophyta</taxon>
        <taxon>Magnoliopsida</taxon>
        <taxon>Liliopsida</taxon>
        <taxon>Poales</taxon>
        <taxon>Poaceae</taxon>
        <taxon>BOP clade</taxon>
        <taxon>Pooideae</taxon>
        <taxon>Triticodae</taxon>
        <taxon>Triticeae</taxon>
        <taxon>Triticinae</taxon>
        <taxon>Aegilops</taxon>
    </lineage>
</organism>